<accession>A0A8J3JWU0</accession>
<feature type="transmembrane region" description="Helical" evidence="7">
    <location>
        <begin position="234"/>
        <end position="253"/>
    </location>
</feature>
<evidence type="ECO:0000256" key="4">
    <source>
        <dbReference type="ARBA" id="ARBA00022692"/>
    </source>
</evidence>
<comment type="similarity">
    <text evidence="7">Belongs to the binding-protein-dependent transport system permease family.</text>
</comment>
<dbReference type="PANTHER" id="PTHR43163:SF6">
    <property type="entry name" value="DIPEPTIDE TRANSPORT SYSTEM PERMEASE PROTEIN DPPB-RELATED"/>
    <property type="match status" value="1"/>
</dbReference>
<dbReference type="Pfam" id="PF00528">
    <property type="entry name" value="BPD_transp_1"/>
    <property type="match status" value="1"/>
</dbReference>
<evidence type="ECO:0000256" key="2">
    <source>
        <dbReference type="ARBA" id="ARBA00022448"/>
    </source>
</evidence>
<feature type="transmembrane region" description="Helical" evidence="7">
    <location>
        <begin position="288"/>
        <end position="310"/>
    </location>
</feature>
<protein>
    <submittedName>
        <fullName evidence="9">Peptide ABC transporter permease</fullName>
    </submittedName>
</protein>
<dbReference type="Proteomes" id="UP000619293">
    <property type="component" value="Unassembled WGS sequence"/>
</dbReference>
<keyword evidence="6 7" id="KW-0472">Membrane</keyword>
<dbReference type="InterPro" id="IPR035906">
    <property type="entry name" value="MetI-like_sf"/>
</dbReference>
<dbReference type="InterPro" id="IPR045621">
    <property type="entry name" value="BPD_transp_1_N"/>
</dbReference>
<keyword evidence="10" id="KW-1185">Reference proteome</keyword>
<gene>
    <name evidence="9" type="ORF">Cch02nite_17410</name>
</gene>
<comment type="subcellular location">
    <subcellularLocation>
        <location evidence="1 7">Cell membrane</location>
        <topology evidence="1 7">Multi-pass membrane protein</topology>
    </subcellularLocation>
</comment>
<comment type="caution">
    <text evidence="9">The sequence shown here is derived from an EMBL/GenBank/DDBJ whole genome shotgun (WGS) entry which is preliminary data.</text>
</comment>
<dbReference type="AlphaFoldDB" id="A0A8J3JWU0"/>
<evidence type="ECO:0000256" key="7">
    <source>
        <dbReference type="RuleBase" id="RU363032"/>
    </source>
</evidence>
<dbReference type="InterPro" id="IPR000515">
    <property type="entry name" value="MetI-like"/>
</dbReference>
<keyword evidence="2 7" id="KW-0813">Transport</keyword>
<name>A0A8J3JWU0_9ACTN</name>
<organism evidence="9 10">
    <name type="scientific">Catellatospora chokoriensis</name>
    <dbReference type="NCBI Taxonomy" id="310353"/>
    <lineage>
        <taxon>Bacteria</taxon>
        <taxon>Bacillati</taxon>
        <taxon>Actinomycetota</taxon>
        <taxon>Actinomycetes</taxon>
        <taxon>Micromonosporales</taxon>
        <taxon>Micromonosporaceae</taxon>
        <taxon>Catellatospora</taxon>
    </lineage>
</organism>
<keyword evidence="5 7" id="KW-1133">Transmembrane helix</keyword>
<keyword evidence="3" id="KW-1003">Cell membrane</keyword>
<dbReference type="EMBL" id="BONG01000007">
    <property type="protein sequence ID" value="GIF88297.1"/>
    <property type="molecule type" value="Genomic_DNA"/>
</dbReference>
<evidence type="ECO:0000256" key="6">
    <source>
        <dbReference type="ARBA" id="ARBA00023136"/>
    </source>
</evidence>
<dbReference type="GO" id="GO:0071916">
    <property type="term" value="F:dipeptide transmembrane transporter activity"/>
    <property type="evidence" value="ECO:0007669"/>
    <property type="project" value="TreeGrafter"/>
</dbReference>
<feature type="domain" description="ABC transmembrane type-1" evidence="8">
    <location>
        <begin position="152"/>
        <end position="353"/>
    </location>
</feature>
<sequence length="369" mass="39214">MVRADRVDRVALCGRTKTGWRPGGQDLITEPDDVTEAMPVTSTTASTAVFANLTGNPWLRFAARRLGRLLFSVWVLVTAAFLMIHLIPGDPVRAALGNTAPVELVEARRAALGLNNPLWQQYADYLRHLFAGDFGTSMLSGMPVSQVIGDRLPATAELAGLAFALAVLVSIPLGLVMAVLTRGGRRRPVELAFTSGSVLLAVVPEFLVAVGLVYVFSVELGWAPVAMRQGASSYVLPVLALALGPASVLARIVRVETLAVLQAEYIRTARAKRLPDRRVYLRHALPNALTATITVGGLLLGGMVAGTVLAENVFAWPGLGSTIVSSILAKDYPVVQGVVLVYGLGVLLVNLVVDVALALLDPRSTIRES</sequence>
<evidence type="ECO:0000256" key="5">
    <source>
        <dbReference type="ARBA" id="ARBA00022989"/>
    </source>
</evidence>
<keyword evidence="4 7" id="KW-0812">Transmembrane</keyword>
<dbReference type="Pfam" id="PF19300">
    <property type="entry name" value="BPD_transp_1_N"/>
    <property type="match status" value="1"/>
</dbReference>
<evidence type="ECO:0000313" key="9">
    <source>
        <dbReference type="EMBL" id="GIF88297.1"/>
    </source>
</evidence>
<reference evidence="9 10" key="1">
    <citation type="submission" date="2021-01" db="EMBL/GenBank/DDBJ databases">
        <title>Whole genome shotgun sequence of Catellatospora chokoriensis NBRC 107358.</title>
        <authorList>
            <person name="Komaki H."/>
            <person name="Tamura T."/>
        </authorList>
    </citation>
    <scope>NUCLEOTIDE SEQUENCE [LARGE SCALE GENOMIC DNA]</scope>
    <source>
        <strain evidence="9 10">NBRC 107358</strain>
    </source>
</reference>
<evidence type="ECO:0000256" key="3">
    <source>
        <dbReference type="ARBA" id="ARBA00022475"/>
    </source>
</evidence>
<dbReference type="PANTHER" id="PTHR43163">
    <property type="entry name" value="DIPEPTIDE TRANSPORT SYSTEM PERMEASE PROTEIN DPPB-RELATED"/>
    <property type="match status" value="1"/>
</dbReference>
<dbReference type="GO" id="GO:0005886">
    <property type="term" value="C:plasma membrane"/>
    <property type="evidence" value="ECO:0007669"/>
    <property type="project" value="UniProtKB-SubCell"/>
</dbReference>
<evidence type="ECO:0000259" key="8">
    <source>
        <dbReference type="PROSITE" id="PS50928"/>
    </source>
</evidence>
<dbReference type="SUPFAM" id="SSF161098">
    <property type="entry name" value="MetI-like"/>
    <property type="match status" value="1"/>
</dbReference>
<evidence type="ECO:0000256" key="1">
    <source>
        <dbReference type="ARBA" id="ARBA00004651"/>
    </source>
</evidence>
<feature type="transmembrane region" description="Helical" evidence="7">
    <location>
        <begin position="192"/>
        <end position="214"/>
    </location>
</feature>
<feature type="transmembrane region" description="Helical" evidence="7">
    <location>
        <begin position="339"/>
        <end position="360"/>
    </location>
</feature>
<feature type="transmembrane region" description="Helical" evidence="7">
    <location>
        <begin position="69"/>
        <end position="87"/>
    </location>
</feature>
<dbReference type="Gene3D" id="1.10.3720.10">
    <property type="entry name" value="MetI-like"/>
    <property type="match status" value="1"/>
</dbReference>
<dbReference type="CDD" id="cd06261">
    <property type="entry name" value="TM_PBP2"/>
    <property type="match status" value="1"/>
</dbReference>
<evidence type="ECO:0000313" key="10">
    <source>
        <dbReference type="Proteomes" id="UP000619293"/>
    </source>
</evidence>
<proteinExistence type="inferred from homology"/>
<dbReference type="PROSITE" id="PS50928">
    <property type="entry name" value="ABC_TM1"/>
    <property type="match status" value="1"/>
</dbReference>
<feature type="transmembrane region" description="Helical" evidence="7">
    <location>
        <begin position="158"/>
        <end position="180"/>
    </location>
</feature>